<proteinExistence type="predicted"/>
<dbReference type="PANTHER" id="PTHR39665">
    <property type="entry name" value="PARAFLAGELLAR ROD COMPONENT-RELATED"/>
    <property type="match status" value="1"/>
</dbReference>
<dbReference type="EMBL" id="HE575323">
    <property type="protein sequence ID" value="CCC94176.1"/>
    <property type="molecule type" value="Genomic_DNA"/>
</dbReference>
<dbReference type="VEuPathDB" id="TriTrypDB:TcIL3000_10_9540"/>
<accession>G0UXQ9</accession>
<protein>
    <recommendedName>
        <fullName evidence="2">Paraflagellar rod component</fullName>
    </recommendedName>
</protein>
<gene>
    <name evidence="1" type="ORF">TCIL3000_10_9540</name>
</gene>
<name>G0UXQ9_TRYCI</name>
<reference evidence="1" key="1">
    <citation type="journal article" date="2012" name="Proc. Natl. Acad. Sci. U.S.A.">
        <title>Antigenic diversity is generated by distinct evolutionary mechanisms in African trypanosome species.</title>
        <authorList>
            <person name="Jackson A.P."/>
            <person name="Berry A."/>
            <person name="Aslett M."/>
            <person name="Allison H.C."/>
            <person name="Burton P."/>
            <person name="Vavrova-Anderson J."/>
            <person name="Brown R."/>
            <person name="Browne H."/>
            <person name="Corton N."/>
            <person name="Hauser H."/>
            <person name="Gamble J."/>
            <person name="Gilderthorp R."/>
            <person name="Marcello L."/>
            <person name="McQuillan J."/>
            <person name="Otto T.D."/>
            <person name="Quail M.A."/>
            <person name="Sanders M.J."/>
            <person name="van Tonder A."/>
            <person name="Ginger M.L."/>
            <person name="Field M.C."/>
            <person name="Barry J.D."/>
            <person name="Hertz-Fowler C."/>
            <person name="Berriman M."/>
        </authorList>
    </citation>
    <scope>NUCLEOTIDE SEQUENCE</scope>
    <source>
        <strain evidence="1">IL3000</strain>
    </source>
</reference>
<sequence length="124" mass="13998">MSHYLVVTFTFNCPEVRIMGPIKEQTIEKLNDVIPNATTTSRSNRAALPKFEYLPNPNHWCIKLDRQYCDEEGKSQLMVLVLDALAEEGSWRLVSSIVTKGTKSGGLKEDTETHTLFLNKLLGD</sequence>
<dbReference type="CDD" id="cd22648">
    <property type="entry name" value="Q4D6Q6-like"/>
    <property type="match status" value="1"/>
</dbReference>
<evidence type="ECO:0000313" key="1">
    <source>
        <dbReference type="EMBL" id="CCC94176.1"/>
    </source>
</evidence>
<evidence type="ECO:0008006" key="2">
    <source>
        <dbReference type="Google" id="ProtNLM"/>
    </source>
</evidence>
<dbReference type="AlphaFoldDB" id="G0UXQ9"/>
<dbReference type="PANTHER" id="PTHR39665:SF2">
    <property type="entry name" value="PARAFLAGELLAR ROD COMPONENT"/>
    <property type="match status" value="1"/>
</dbReference>
<organism evidence="1">
    <name type="scientific">Trypanosoma congolense (strain IL3000)</name>
    <dbReference type="NCBI Taxonomy" id="1068625"/>
    <lineage>
        <taxon>Eukaryota</taxon>
        <taxon>Discoba</taxon>
        <taxon>Euglenozoa</taxon>
        <taxon>Kinetoplastea</taxon>
        <taxon>Metakinetoplastina</taxon>
        <taxon>Trypanosomatida</taxon>
        <taxon>Trypanosomatidae</taxon>
        <taxon>Trypanosoma</taxon>
        <taxon>Nannomonas</taxon>
    </lineage>
</organism>